<accession>A0A3L6ZK53</accession>
<comment type="caution">
    <text evidence="1">The sequence shown here is derived from an EMBL/GenBank/DDBJ whole genome shotgun (WGS) entry which is preliminary data.</text>
</comment>
<reference evidence="1 2" key="1">
    <citation type="submission" date="2018-10" db="EMBL/GenBank/DDBJ databases">
        <authorList>
            <person name="Li J."/>
        </authorList>
    </citation>
    <scope>NUCLEOTIDE SEQUENCE [LARGE SCALE GENOMIC DNA]</scope>
    <source>
        <strain evidence="1 2">JCM 30549</strain>
    </source>
</reference>
<protein>
    <submittedName>
        <fullName evidence="1">Uncharacterized protein</fullName>
    </submittedName>
</protein>
<evidence type="ECO:0000313" key="1">
    <source>
        <dbReference type="EMBL" id="RLP68369.1"/>
    </source>
</evidence>
<name>A0A3L6ZK53_9MICO</name>
<dbReference type="Proteomes" id="UP000275395">
    <property type="component" value="Unassembled WGS sequence"/>
</dbReference>
<evidence type="ECO:0000313" key="2">
    <source>
        <dbReference type="Proteomes" id="UP000275395"/>
    </source>
</evidence>
<organism evidence="1 2">
    <name type="scientific">Mycetocola reblochoni</name>
    <dbReference type="NCBI Taxonomy" id="331618"/>
    <lineage>
        <taxon>Bacteria</taxon>
        <taxon>Bacillati</taxon>
        <taxon>Actinomycetota</taxon>
        <taxon>Actinomycetes</taxon>
        <taxon>Micrococcales</taxon>
        <taxon>Microbacteriaceae</taxon>
        <taxon>Mycetocola</taxon>
    </lineage>
</organism>
<gene>
    <name evidence="1" type="ORF">D9V30_10290</name>
</gene>
<dbReference type="RefSeq" id="WP_087137283.1">
    <property type="nucleotide sequence ID" value="NZ_RCUW01000009.1"/>
</dbReference>
<proteinExistence type="predicted"/>
<dbReference type="EMBL" id="RCUW01000009">
    <property type="protein sequence ID" value="RLP68369.1"/>
    <property type="molecule type" value="Genomic_DNA"/>
</dbReference>
<dbReference type="AlphaFoldDB" id="A0A3L6ZK53"/>
<sequence length="119" mass="13391">MTDYKKLIDQLRAVEPTWPRGMYGCPRDMYSDVKPLMNEAANALEAATEPRIVRTAEQLRALPVGSVVLDVWGVAWQSHVLEPLGVRWRDANSKSSEVHARLLVSRCSLIVLHAPEVTR</sequence>